<dbReference type="InterPro" id="IPR036179">
    <property type="entry name" value="Ig-like_dom_sf"/>
</dbReference>
<dbReference type="SMART" id="SM00409">
    <property type="entry name" value="IG"/>
    <property type="match status" value="1"/>
</dbReference>
<reference evidence="13" key="2">
    <citation type="submission" date="2025-09" db="UniProtKB">
        <authorList>
            <consortium name="Ensembl"/>
        </authorList>
    </citation>
    <scope>IDENTIFICATION</scope>
</reference>
<keyword evidence="5" id="KW-1064">Adaptive immunity</keyword>
<dbReference type="InterPro" id="IPR007110">
    <property type="entry name" value="Ig-like_dom"/>
</dbReference>
<dbReference type="GO" id="GO:0002250">
    <property type="term" value="P:adaptive immune response"/>
    <property type="evidence" value="ECO:0007669"/>
    <property type="project" value="UniProtKB-KW"/>
</dbReference>
<name>A0A8C3YDZ3_9CETA</name>
<evidence type="ECO:0000313" key="13">
    <source>
        <dbReference type="Ensembl" id="ENSCWAP00000005380.1"/>
    </source>
</evidence>
<proteinExistence type="predicted"/>
<accession>A0A8C3YDZ3</accession>
<evidence type="ECO:0000256" key="3">
    <source>
        <dbReference type="ARBA" id="ARBA00022729"/>
    </source>
</evidence>
<evidence type="ECO:0000256" key="1">
    <source>
        <dbReference type="ARBA" id="ARBA00004236"/>
    </source>
</evidence>
<keyword evidence="14" id="KW-1185">Reference proteome</keyword>
<dbReference type="InterPro" id="IPR051287">
    <property type="entry name" value="TCR_variable_region"/>
</dbReference>
<evidence type="ECO:0000313" key="14">
    <source>
        <dbReference type="Proteomes" id="UP000694540"/>
    </source>
</evidence>
<keyword evidence="9" id="KW-0393">Immunoglobulin domain</keyword>
<evidence type="ECO:0000256" key="9">
    <source>
        <dbReference type="ARBA" id="ARBA00023319"/>
    </source>
</evidence>
<dbReference type="AlphaFoldDB" id="A0A8C3YDZ3"/>
<dbReference type="Ensembl" id="ENSCWAT00000005819.1">
    <property type="protein sequence ID" value="ENSCWAP00000005380.1"/>
    <property type="gene ID" value="ENSCWAG00000004163.1"/>
</dbReference>
<feature type="chain" id="PRO_5034479839" description="Ig-like domain-containing protein" evidence="11">
    <location>
        <begin position="20"/>
        <end position="227"/>
    </location>
</feature>
<keyword evidence="4" id="KW-0391">Immunity</keyword>
<evidence type="ECO:0000256" key="8">
    <source>
        <dbReference type="ARBA" id="ARBA00023170"/>
    </source>
</evidence>
<evidence type="ECO:0000256" key="5">
    <source>
        <dbReference type="ARBA" id="ARBA00023130"/>
    </source>
</evidence>
<dbReference type="InterPro" id="IPR013783">
    <property type="entry name" value="Ig-like_fold"/>
</dbReference>
<dbReference type="Gene3D" id="2.60.40.10">
    <property type="entry name" value="Immunoglobulins"/>
    <property type="match status" value="1"/>
</dbReference>
<evidence type="ECO:0000256" key="6">
    <source>
        <dbReference type="ARBA" id="ARBA00023136"/>
    </source>
</evidence>
<keyword evidence="6" id="KW-0472">Membrane</keyword>
<dbReference type="InterPro" id="IPR003599">
    <property type="entry name" value="Ig_sub"/>
</dbReference>
<organism evidence="13 14">
    <name type="scientific">Catagonus wagneri</name>
    <name type="common">Chacoan peccary</name>
    <dbReference type="NCBI Taxonomy" id="51154"/>
    <lineage>
        <taxon>Eukaryota</taxon>
        <taxon>Metazoa</taxon>
        <taxon>Chordata</taxon>
        <taxon>Craniata</taxon>
        <taxon>Vertebrata</taxon>
        <taxon>Euteleostomi</taxon>
        <taxon>Mammalia</taxon>
        <taxon>Eutheria</taxon>
        <taxon>Laurasiatheria</taxon>
        <taxon>Artiodactyla</taxon>
        <taxon>Suina</taxon>
        <taxon>Tayassuidae</taxon>
        <taxon>Catagonus</taxon>
    </lineage>
</organism>
<dbReference type="InterPro" id="IPR013106">
    <property type="entry name" value="Ig_V-set"/>
</dbReference>
<sequence>ILFTAHLCSLIFPTGSGVAQKVTQEQPSVSSQVGEAVTLNCRYEIPWYWTYYYLFWYKQPPSGKMTFLIHQDSDNANAKDGHYSVNLQKAQNSISLTISALQLEDSAKYFCALGGDTVLEIIGEAEQKPQSSIGEIPRVGGPKPKCTPADPRQEVVSCGCFICGLDEKISFSIEALSMSFGRRCPEELSTNTFSVLNFFTLNQAYRTHVNLPKYESLPHNNLKWPYR</sequence>
<feature type="domain" description="Ig-like" evidence="12">
    <location>
        <begin position="13"/>
        <end position="111"/>
    </location>
</feature>
<dbReference type="PROSITE" id="PS50835">
    <property type="entry name" value="IG_LIKE"/>
    <property type="match status" value="1"/>
</dbReference>
<keyword evidence="7" id="KW-1015">Disulfide bond</keyword>
<dbReference type="GeneTree" id="ENSGT00940000161790"/>
<evidence type="ECO:0000256" key="2">
    <source>
        <dbReference type="ARBA" id="ARBA00022475"/>
    </source>
</evidence>
<evidence type="ECO:0000259" key="12">
    <source>
        <dbReference type="PROSITE" id="PS50835"/>
    </source>
</evidence>
<dbReference type="Proteomes" id="UP000694540">
    <property type="component" value="Unplaced"/>
</dbReference>
<dbReference type="SUPFAM" id="SSF48726">
    <property type="entry name" value="Immunoglobulin"/>
    <property type="match status" value="1"/>
</dbReference>
<dbReference type="FunFam" id="2.60.40.10:FF:000878">
    <property type="entry name" value="T cell receptor alpha variable 38-1"/>
    <property type="match status" value="1"/>
</dbReference>
<keyword evidence="10" id="KW-1279">T cell receptor</keyword>
<dbReference type="GO" id="GO:0042101">
    <property type="term" value="C:T cell receptor complex"/>
    <property type="evidence" value="ECO:0007669"/>
    <property type="project" value="UniProtKB-KW"/>
</dbReference>
<keyword evidence="3 11" id="KW-0732">Signal</keyword>
<evidence type="ECO:0000256" key="7">
    <source>
        <dbReference type="ARBA" id="ARBA00023157"/>
    </source>
</evidence>
<keyword evidence="2" id="KW-1003">Cell membrane</keyword>
<dbReference type="Pfam" id="PF07686">
    <property type="entry name" value="V-set"/>
    <property type="match status" value="1"/>
</dbReference>
<evidence type="ECO:0000256" key="11">
    <source>
        <dbReference type="SAM" id="SignalP"/>
    </source>
</evidence>
<reference evidence="13" key="1">
    <citation type="submission" date="2025-08" db="UniProtKB">
        <authorList>
            <consortium name="Ensembl"/>
        </authorList>
    </citation>
    <scope>IDENTIFICATION</scope>
</reference>
<comment type="subcellular location">
    <subcellularLocation>
        <location evidence="1">Cell membrane</location>
    </subcellularLocation>
</comment>
<dbReference type="PANTHER" id="PTHR19367:SF45">
    <property type="entry name" value="IG-LIKE DOMAIN-CONTAINING PROTEIN"/>
    <property type="match status" value="1"/>
</dbReference>
<keyword evidence="8" id="KW-0675">Receptor</keyword>
<evidence type="ECO:0000256" key="10">
    <source>
        <dbReference type="ARBA" id="ARBA00043266"/>
    </source>
</evidence>
<dbReference type="PANTHER" id="PTHR19367">
    <property type="entry name" value="T-CELL RECEPTOR ALPHA CHAIN V REGION"/>
    <property type="match status" value="1"/>
</dbReference>
<protein>
    <recommendedName>
        <fullName evidence="12">Ig-like domain-containing protein</fullName>
    </recommendedName>
</protein>
<evidence type="ECO:0000256" key="4">
    <source>
        <dbReference type="ARBA" id="ARBA00022859"/>
    </source>
</evidence>
<feature type="signal peptide" evidence="11">
    <location>
        <begin position="1"/>
        <end position="19"/>
    </location>
</feature>
<dbReference type="SMART" id="SM00406">
    <property type="entry name" value="IGv"/>
    <property type="match status" value="1"/>
</dbReference>